<proteinExistence type="predicted"/>
<sequence length="505" mass="55464">MDRAVRSKSGTEASARETAQGRPTSTAKSLKRIREESPGLGERDAGQSSEQADHVMTTSKKLNVLDAIPGNAKQKGARRGEFEKKSRKKLTNAISRVTKTRDEEKPKDSQYVRGLVVSQRSSMKSLDSDLKNPQAGNRAMRMVLNRILSEHFKVVKEFPSEQHDTAAAMAASNSSQLVMQAEVEVFGVTHSLLLLSPLSGEPSVSDMVMRDAGVQTQIDGMQGQPRQLSGQSATWPSEMHATEASLLPRHSKMHNDPDSPDGSPFIVDHDTGVPERGQDAATPFQYHQFQMSDGEPTRSVESLGARVHLPEEERAMLSAKVQSLENLNSNMRQRLERLESFMEPVQGSNLHVDAMAAGTSAMAHGAGYGLDLHDAALHLPFAEIGDANDVETAVHRFPNTFDQMFDIHHPMMDFWYKDVSSTSAEGGVNLTTPLPRLRLPDDMESTDTAANRSAPDYVTRAAASRYGTKEESWQSNITSSAIPTLYSSQQGVEIDDSLAKTLHRR</sequence>
<reference evidence="3" key="1">
    <citation type="submission" date="2018-12" db="EMBL/GenBank/DDBJ databases">
        <authorList>
            <person name="Syme R.A."/>
            <person name="Farfan-Caceres L."/>
            <person name="Lichtenzveig J."/>
        </authorList>
    </citation>
    <scope>NUCLEOTIDE SEQUENCE</scope>
    <source>
        <strain evidence="3">Al4</strain>
    </source>
</reference>
<evidence type="ECO:0000313" key="4">
    <source>
        <dbReference type="Proteomes" id="UP000651452"/>
    </source>
</evidence>
<organism evidence="3 4">
    <name type="scientific">Ascochyta lentis</name>
    <dbReference type="NCBI Taxonomy" id="205686"/>
    <lineage>
        <taxon>Eukaryota</taxon>
        <taxon>Fungi</taxon>
        <taxon>Dikarya</taxon>
        <taxon>Ascomycota</taxon>
        <taxon>Pezizomycotina</taxon>
        <taxon>Dothideomycetes</taxon>
        <taxon>Pleosporomycetidae</taxon>
        <taxon>Pleosporales</taxon>
        <taxon>Pleosporineae</taxon>
        <taxon>Didymellaceae</taxon>
        <taxon>Ascochyta</taxon>
    </lineage>
</organism>
<dbReference type="EMBL" id="RZGK01000024">
    <property type="protein sequence ID" value="KAF9690445.1"/>
    <property type="molecule type" value="Genomic_DNA"/>
</dbReference>
<evidence type="ECO:0000256" key="2">
    <source>
        <dbReference type="SAM" id="MobiDB-lite"/>
    </source>
</evidence>
<feature type="compositionally biased region" description="Basic and acidic residues" evidence="2">
    <location>
        <begin position="32"/>
        <end position="45"/>
    </location>
</feature>
<evidence type="ECO:0000256" key="1">
    <source>
        <dbReference type="SAM" id="Coils"/>
    </source>
</evidence>
<gene>
    <name evidence="3" type="ORF">EKO04_011591</name>
</gene>
<dbReference type="Proteomes" id="UP000651452">
    <property type="component" value="Unassembled WGS sequence"/>
</dbReference>
<keyword evidence="1" id="KW-0175">Coiled coil</keyword>
<protein>
    <submittedName>
        <fullName evidence="3">Uncharacterized protein</fullName>
    </submittedName>
</protein>
<feature type="region of interest" description="Disordered" evidence="2">
    <location>
        <begin position="431"/>
        <end position="454"/>
    </location>
</feature>
<name>A0A8H7MD84_9PLEO</name>
<feature type="coiled-coil region" evidence="1">
    <location>
        <begin position="314"/>
        <end position="341"/>
    </location>
</feature>
<dbReference type="AlphaFoldDB" id="A0A8H7MD84"/>
<keyword evidence="4" id="KW-1185">Reference proteome</keyword>
<comment type="caution">
    <text evidence="3">The sequence shown here is derived from an EMBL/GenBank/DDBJ whole genome shotgun (WGS) entry which is preliminary data.</text>
</comment>
<reference evidence="3" key="2">
    <citation type="submission" date="2020-09" db="EMBL/GenBank/DDBJ databases">
        <title>Reference genome assembly for Australian Ascochyta lentis isolate Al4.</title>
        <authorList>
            <person name="Lee R.C."/>
            <person name="Farfan-Caceres L.M."/>
            <person name="Debler J.W."/>
            <person name="Williams A.H."/>
            <person name="Henares B.M."/>
        </authorList>
    </citation>
    <scope>NUCLEOTIDE SEQUENCE</scope>
    <source>
        <strain evidence="3">Al4</strain>
    </source>
</reference>
<accession>A0A8H7MD84</accession>
<evidence type="ECO:0000313" key="3">
    <source>
        <dbReference type="EMBL" id="KAF9690445.1"/>
    </source>
</evidence>
<feature type="region of interest" description="Disordered" evidence="2">
    <location>
        <begin position="1"/>
        <end position="88"/>
    </location>
</feature>
<feature type="compositionally biased region" description="Polar residues" evidence="2">
    <location>
        <begin position="46"/>
        <end position="61"/>
    </location>
</feature>